<name>A0A4Y9XQZ7_9AGAM</name>
<protein>
    <submittedName>
        <fullName evidence="2">Uncharacterized protein</fullName>
    </submittedName>
</protein>
<gene>
    <name evidence="2" type="ORF">EVG20_g10509</name>
</gene>
<keyword evidence="3" id="KW-1185">Reference proteome</keyword>
<reference evidence="2 3" key="1">
    <citation type="submission" date="2019-02" db="EMBL/GenBank/DDBJ databases">
        <title>Genome sequencing of the rare red list fungi Dentipellis fragilis.</title>
        <authorList>
            <person name="Buettner E."/>
            <person name="Kellner H."/>
        </authorList>
    </citation>
    <scope>NUCLEOTIDE SEQUENCE [LARGE SCALE GENOMIC DNA]</scope>
    <source>
        <strain evidence="2 3">DSM 105465</strain>
    </source>
</reference>
<dbReference type="OrthoDB" id="2739948at2759"/>
<feature type="region of interest" description="Disordered" evidence="1">
    <location>
        <begin position="114"/>
        <end position="144"/>
    </location>
</feature>
<feature type="region of interest" description="Disordered" evidence="1">
    <location>
        <begin position="1"/>
        <end position="23"/>
    </location>
</feature>
<comment type="caution">
    <text evidence="2">The sequence shown here is derived from an EMBL/GenBank/DDBJ whole genome shotgun (WGS) entry which is preliminary data.</text>
</comment>
<evidence type="ECO:0000256" key="1">
    <source>
        <dbReference type="SAM" id="MobiDB-lite"/>
    </source>
</evidence>
<evidence type="ECO:0000313" key="3">
    <source>
        <dbReference type="Proteomes" id="UP000298327"/>
    </source>
</evidence>
<dbReference type="AlphaFoldDB" id="A0A4Y9XQZ7"/>
<feature type="compositionally biased region" description="Polar residues" evidence="1">
    <location>
        <begin position="121"/>
        <end position="133"/>
    </location>
</feature>
<organism evidence="2 3">
    <name type="scientific">Dentipellis fragilis</name>
    <dbReference type="NCBI Taxonomy" id="205917"/>
    <lineage>
        <taxon>Eukaryota</taxon>
        <taxon>Fungi</taxon>
        <taxon>Dikarya</taxon>
        <taxon>Basidiomycota</taxon>
        <taxon>Agaricomycotina</taxon>
        <taxon>Agaricomycetes</taxon>
        <taxon>Russulales</taxon>
        <taxon>Hericiaceae</taxon>
        <taxon>Dentipellis</taxon>
    </lineage>
</organism>
<sequence length="144" mass="15555">MASPSSSSNVPVPTPPLAYREPRYTDSASADHFLGPMPVADFLEEFLPKAISCPFEGNPFDFAKFNCETQFAPATGEGSITGRPLPELELLDTADTPDEVFTYVRKPDISVISKRQRYPQPATTADASSSNSPALPVEGKVFEA</sequence>
<proteinExistence type="predicted"/>
<feature type="compositionally biased region" description="Low complexity" evidence="1">
    <location>
        <begin position="1"/>
        <end position="11"/>
    </location>
</feature>
<evidence type="ECO:0000313" key="2">
    <source>
        <dbReference type="EMBL" id="TFY52530.1"/>
    </source>
</evidence>
<dbReference type="Proteomes" id="UP000298327">
    <property type="component" value="Unassembled WGS sequence"/>
</dbReference>
<accession>A0A4Y9XQZ7</accession>
<dbReference type="EMBL" id="SEOQ01001290">
    <property type="protein sequence ID" value="TFY52530.1"/>
    <property type="molecule type" value="Genomic_DNA"/>
</dbReference>